<keyword evidence="3" id="KW-0326">Glycosidase</keyword>
<dbReference type="SMART" id="SM00458">
    <property type="entry name" value="RICIN"/>
    <property type="match status" value="1"/>
</dbReference>
<feature type="signal peptide" evidence="5">
    <location>
        <begin position="1"/>
        <end position="23"/>
    </location>
</feature>
<dbReference type="InParanoid" id="A0A1Y1UUC2"/>
<evidence type="ECO:0000256" key="2">
    <source>
        <dbReference type="ARBA" id="ARBA00022801"/>
    </source>
</evidence>
<dbReference type="SUPFAM" id="SSF50370">
    <property type="entry name" value="Ricin B-like lectins"/>
    <property type="match status" value="1"/>
</dbReference>
<dbReference type="PROSITE" id="PS50231">
    <property type="entry name" value="RICIN_B_LECTIN"/>
    <property type="match status" value="1"/>
</dbReference>
<evidence type="ECO:0000256" key="1">
    <source>
        <dbReference type="ARBA" id="ARBA00005641"/>
    </source>
</evidence>
<evidence type="ECO:0000259" key="6">
    <source>
        <dbReference type="SMART" id="SM00458"/>
    </source>
</evidence>
<dbReference type="Gene3D" id="3.20.20.80">
    <property type="entry name" value="Glycosidases"/>
    <property type="match status" value="1"/>
</dbReference>
<dbReference type="CDD" id="cd00161">
    <property type="entry name" value="beta-trefoil_Ricin-like"/>
    <property type="match status" value="1"/>
</dbReference>
<dbReference type="GO" id="GO:0005576">
    <property type="term" value="C:extracellular region"/>
    <property type="evidence" value="ECO:0007669"/>
    <property type="project" value="TreeGrafter"/>
</dbReference>
<protein>
    <submittedName>
        <fullName evidence="7">Glycoside hydrolase superfamily</fullName>
    </submittedName>
</protein>
<dbReference type="PANTHER" id="PTHR31297">
    <property type="entry name" value="GLUCAN ENDO-1,6-BETA-GLUCOSIDASE B"/>
    <property type="match status" value="1"/>
</dbReference>
<feature type="domain" description="Ricin B lectin" evidence="6">
    <location>
        <begin position="36"/>
        <end position="164"/>
    </location>
</feature>
<accession>A0A1Y1UUC2</accession>
<comment type="caution">
    <text evidence="7">The sequence shown here is derived from an EMBL/GenBank/DDBJ whole genome shotgun (WGS) entry which is preliminary data.</text>
</comment>
<keyword evidence="2 7" id="KW-0378">Hydrolase</keyword>
<dbReference type="InterPro" id="IPR035992">
    <property type="entry name" value="Ricin_B-like_lectins"/>
</dbReference>
<evidence type="ECO:0000256" key="5">
    <source>
        <dbReference type="SAM" id="SignalP"/>
    </source>
</evidence>
<dbReference type="Gene3D" id="2.80.10.50">
    <property type="match status" value="2"/>
</dbReference>
<dbReference type="SUPFAM" id="SSF51445">
    <property type="entry name" value="(Trans)glycosidases"/>
    <property type="match status" value="1"/>
</dbReference>
<evidence type="ECO:0000313" key="8">
    <source>
        <dbReference type="Proteomes" id="UP000193218"/>
    </source>
</evidence>
<dbReference type="STRING" id="4999.A0A1Y1UUC2"/>
<dbReference type="Pfam" id="PF00652">
    <property type="entry name" value="Ricin_B_lectin"/>
    <property type="match status" value="1"/>
</dbReference>
<feature type="compositionally biased region" description="Low complexity" evidence="4">
    <location>
        <begin position="254"/>
        <end position="285"/>
    </location>
</feature>
<dbReference type="InterPro" id="IPR050386">
    <property type="entry name" value="Glycosyl_hydrolase_5"/>
</dbReference>
<evidence type="ECO:0000256" key="4">
    <source>
        <dbReference type="SAM" id="MobiDB-lite"/>
    </source>
</evidence>
<dbReference type="GO" id="GO:0009251">
    <property type="term" value="P:glucan catabolic process"/>
    <property type="evidence" value="ECO:0007669"/>
    <property type="project" value="TreeGrafter"/>
</dbReference>
<dbReference type="Pfam" id="PF00150">
    <property type="entry name" value="Cellulase"/>
    <property type="match status" value="1"/>
</dbReference>
<dbReference type="AlphaFoldDB" id="A0A1Y1UUC2"/>
<proteinExistence type="inferred from homology"/>
<organism evidence="7 8">
    <name type="scientific">Kockovaella imperatae</name>
    <dbReference type="NCBI Taxonomy" id="4999"/>
    <lineage>
        <taxon>Eukaryota</taxon>
        <taxon>Fungi</taxon>
        <taxon>Dikarya</taxon>
        <taxon>Basidiomycota</taxon>
        <taxon>Agaricomycotina</taxon>
        <taxon>Tremellomycetes</taxon>
        <taxon>Tremellales</taxon>
        <taxon>Cuniculitremaceae</taxon>
        <taxon>Kockovaella</taxon>
    </lineage>
</organism>
<dbReference type="PANTHER" id="PTHR31297:SF42">
    <property type="entry name" value="GLYCOSIDE HYDROLASE FAMILY 5 DOMAIN-CONTAINING PROTEIN"/>
    <property type="match status" value="1"/>
</dbReference>
<dbReference type="InterPro" id="IPR001547">
    <property type="entry name" value="Glyco_hydro_5"/>
</dbReference>
<evidence type="ECO:0000313" key="7">
    <source>
        <dbReference type="EMBL" id="ORX41154.1"/>
    </source>
</evidence>
<dbReference type="GO" id="GO:0009986">
    <property type="term" value="C:cell surface"/>
    <property type="evidence" value="ECO:0007669"/>
    <property type="project" value="TreeGrafter"/>
</dbReference>
<dbReference type="GO" id="GO:0008422">
    <property type="term" value="F:beta-glucosidase activity"/>
    <property type="evidence" value="ECO:0007669"/>
    <property type="project" value="TreeGrafter"/>
</dbReference>
<evidence type="ECO:0000256" key="3">
    <source>
        <dbReference type="ARBA" id="ARBA00023295"/>
    </source>
</evidence>
<keyword evidence="5" id="KW-0732">Signal</keyword>
<dbReference type="OrthoDB" id="1887033at2759"/>
<feature type="chain" id="PRO_5010995090" evidence="5">
    <location>
        <begin position="24"/>
        <end position="712"/>
    </location>
</feature>
<keyword evidence="8" id="KW-1185">Reference proteome</keyword>
<feature type="region of interest" description="Disordered" evidence="4">
    <location>
        <begin position="254"/>
        <end position="287"/>
    </location>
</feature>
<dbReference type="InterPro" id="IPR017853">
    <property type="entry name" value="GH"/>
</dbReference>
<comment type="similarity">
    <text evidence="1">Belongs to the glycosyl hydrolase 5 (cellulase A) family.</text>
</comment>
<dbReference type="RefSeq" id="XP_021874833.1">
    <property type="nucleotide sequence ID" value="XM_022017767.1"/>
</dbReference>
<dbReference type="Proteomes" id="UP000193218">
    <property type="component" value="Unassembled WGS sequence"/>
</dbReference>
<reference evidence="7 8" key="1">
    <citation type="submission" date="2017-03" db="EMBL/GenBank/DDBJ databases">
        <title>Widespread Adenine N6-methylation of Active Genes in Fungi.</title>
        <authorList>
            <consortium name="DOE Joint Genome Institute"/>
            <person name="Mondo S.J."/>
            <person name="Dannebaum R.O."/>
            <person name="Kuo R.C."/>
            <person name="Louie K.B."/>
            <person name="Bewick A.J."/>
            <person name="Labutti K."/>
            <person name="Haridas S."/>
            <person name="Kuo A."/>
            <person name="Salamov A."/>
            <person name="Ahrendt S.R."/>
            <person name="Lau R."/>
            <person name="Bowen B.P."/>
            <person name="Lipzen A."/>
            <person name="Sullivan W."/>
            <person name="Andreopoulos W.B."/>
            <person name="Clum A."/>
            <person name="Lindquist E."/>
            <person name="Daum C."/>
            <person name="Northen T.R."/>
            <person name="Ramamoorthy G."/>
            <person name="Schmitz R.J."/>
            <person name="Gryganskyi A."/>
            <person name="Culley D."/>
            <person name="Magnuson J."/>
            <person name="James T.Y."/>
            <person name="O'Malley M.A."/>
            <person name="Stajich J.E."/>
            <person name="Spatafora J.W."/>
            <person name="Visel A."/>
            <person name="Grigoriev I.V."/>
        </authorList>
    </citation>
    <scope>NUCLEOTIDE SEQUENCE [LARGE SCALE GENOMIC DNA]</scope>
    <source>
        <strain evidence="7 8">NRRL Y-17943</strain>
    </source>
</reference>
<dbReference type="EMBL" id="NBSH01000001">
    <property type="protein sequence ID" value="ORX41154.1"/>
    <property type="molecule type" value="Genomic_DNA"/>
</dbReference>
<name>A0A1Y1UUC2_9TREE</name>
<dbReference type="GeneID" id="33559576"/>
<sequence length="712" mass="76515">MFPTISAAAVLLLASSRSLLVHAGPAILSSVTPKQGSSYTISPAAFPNLCVVPSSDEDGSTLIVVDCDSSCETEWVFDGTALKNAAFDMCTDATNGGAWSGNHPQVWECFSNNPNQVWQYTNGQIKWSGNNFCFDLTDGVGQSGTQVQMWQCFSHNENQQWDLTEMLDGPEGSASESSSASDGASASVAASASASASASATITSAPSASASSIGGNLAAGGGDGIGIGVSIGIGHGHHASASASASASESASASASESASASMSESWAPGPSSTSNPPSGGNSNPDFSGYLQVSGTNVVDPSGNQVMLKGTNIGGWLVWEDWMCGMTDNSGNADRFAQTTLTSRFGVDQTYQLLNTWQDNWFVESDFDVIASMGFNLIRLPFSYKNFIYPNGSYITNAQGDVDFSRLDWAVSNAKQRGIYVIPVYHIWDGQEQGYSTISENSNEGQQQRDLCGALWTKIAAHFAGESAIAAFDMINEPTGSWGNILQQDLYTAIRAGDSKRIIVMESISSAPDSNWENVMYSMHEYNMMGEDNEGYNQQQFWNGVQSSISQYNGVGVPAYIGEFMASGDTLTWMLQQMNNDQVWWSGWTYKTVNMDRWGLLNFGGNNWVSVSGDSFDSLQSAWSNMGSTTQSRVYQNYVTACGGGNNSKRDEIVQQRTVQPFVRPDTVRSEAEPVVFSPRVRAPKIGQRVKRTAHAGRSRRMAKHGKSFGRI</sequence>
<dbReference type="InterPro" id="IPR000772">
    <property type="entry name" value="Ricin_B_lectin"/>
</dbReference>
<gene>
    <name evidence="7" type="ORF">BD324DRAFT_648044</name>
</gene>